<keyword evidence="1" id="KW-1133">Transmembrane helix</keyword>
<protein>
    <submittedName>
        <fullName evidence="2">Uncharacterized protein</fullName>
    </submittedName>
</protein>
<proteinExistence type="predicted"/>
<feature type="transmembrane region" description="Helical" evidence="1">
    <location>
        <begin position="38"/>
        <end position="56"/>
    </location>
</feature>
<evidence type="ECO:0000313" key="2">
    <source>
        <dbReference type="EMBL" id="TDB45567.1"/>
    </source>
</evidence>
<name>A0A4R4IX73_9GAMM</name>
<evidence type="ECO:0000313" key="3">
    <source>
        <dbReference type="Proteomes" id="UP000295598"/>
    </source>
</evidence>
<keyword evidence="1" id="KW-0812">Transmembrane</keyword>
<evidence type="ECO:0000256" key="1">
    <source>
        <dbReference type="SAM" id="Phobius"/>
    </source>
</evidence>
<dbReference type="EMBL" id="PUJY01000061">
    <property type="protein sequence ID" value="TDB45567.1"/>
    <property type="molecule type" value="Genomic_DNA"/>
</dbReference>
<reference evidence="2 3" key="1">
    <citation type="journal article" date="2019" name="Int. J. Syst. Evol. Microbiol.">
        <title>Photorhabdus khanii subsp. guanajuatensis subsp. nov., isolated from Heterorhabditis atacamensis, and Photorhabdus luminescens subsp. mexicana subsp. nov., isolated from Heterorhabditis mexicana entomopathogenic nematodes.</title>
        <authorList>
            <person name="Machado R.A.R."/>
            <person name="Bruno P."/>
            <person name="Arce C.C.M."/>
            <person name="Liechti N."/>
            <person name="Kohler A."/>
            <person name="Bernal J."/>
            <person name="Bruggmann R."/>
            <person name="Turlings T.C.J."/>
        </authorList>
    </citation>
    <scope>NUCLEOTIDE SEQUENCE [LARGE SCALE GENOMIC DNA]</scope>
    <source>
        <strain evidence="2 3">MEX20-17</strain>
    </source>
</reference>
<gene>
    <name evidence="2" type="ORF">C5467_21735</name>
</gene>
<organism evidence="2 3">
    <name type="scientific">Photorhabdus khanii subsp. guanajuatensis</name>
    <dbReference type="NCBI Taxonomy" id="2100166"/>
    <lineage>
        <taxon>Bacteria</taxon>
        <taxon>Pseudomonadati</taxon>
        <taxon>Pseudomonadota</taxon>
        <taxon>Gammaproteobacteria</taxon>
        <taxon>Enterobacterales</taxon>
        <taxon>Morganellaceae</taxon>
        <taxon>Photorhabdus</taxon>
    </lineage>
</organism>
<keyword evidence="1" id="KW-0472">Membrane</keyword>
<comment type="caution">
    <text evidence="2">The sequence shown here is derived from an EMBL/GenBank/DDBJ whole genome shotgun (WGS) entry which is preliminary data.</text>
</comment>
<accession>A0A4R4IX73</accession>
<sequence length="124" mass="13821">MKFCILFSVAYRTVEYIFKDKYTLADFLGNIAVDMAKTAVVAFASWAIGAFLSAFLVTGASIIVVAGIVFSVGLGTVIALNYLDDKYQISNKVIELIKEVYNREKAPVADINKVIYDWERYSRG</sequence>
<dbReference type="Proteomes" id="UP000295598">
    <property type="component" value="Unassembled WGS sequence"/>
</dbReference>
<feature type="transmembrane region" description="Helical" evidence="1">
    <location>
        <begin position="62"/>
        <end position="83"/>
    </location>
</feature>
<dbReference type="AlphaFoldDB" id="A0A4R4IX73"/>